<evidence type="ECO:0000313" key="2">
    <source>
        <dbReference type="Proteomes" id="UP000058925"/>
    </source>
</evidence>
<reference evidence="2" key="1">
    <citation type="submission" date="2015-10" db="EMBL/GenBank/DDBJ databases">
        <title>Niche specialization of a soil ammonia-oxidizing archaeon, Candidatus Nitrosocosmicus oleophilus.</title>
        <authorList>
            <person name="Jung M.-Y."/>
            <person name="Rhee S.-K."/>
        </authorList>
    </citation>
    <scope>NUCLEOTIDE SEQUENCE [LARGE SCALE GENOMIC DNA]</scope>
    <source>
        <strain evidence="2">MY3</strain>
    </source>
</reference>
<dbReference type="Proteomes" id="UP000058925">
    <property type="component" value="Chromosome"/>
</dbReference>
<gene>
    <name evidence="1" type="ORF">NMY3_01793</name>
</gene>
<name>A0A654LZX4_9ARCH</name>
<organism evidence="1 2">
    <name type="scientific">Candidatus Nitrosocosmicus oleophilus</name>
    <dbReference type="NCBI Taxonomy" id="1353260"/>
    <lineage>
        <taxon>Archaea</taxon>
        <taxon>Nitrososphaerota</taxon>
        <taxon>Nitrososphaeria</taxon>
        <taxon>Nitrososphaerales</taxon>
        <taxon>Nitrososphaeraceae</taxon>
        <taxon>Candidatus Nitrosocosmicus</taxon>
    </lineage>
</organism>
<dbReference type="EMBL" id="CP012850">
    <property type="protein sequence ID" value="ALI35996.1"/>
    <property type="molecule type" value="Genomic_DNA"/>
</dbReference>
<evidence type="ECO:0000313" key="1">
    <source>
        <dbReference type="EMBL" id="ALI35996.1"/>
    </source>
</evidence>
<proteinExistence type="predicted"/>
<dbReference type="AlphaFoldDB" id="A0A654LZX4"/>
<dbReference type="KEGG" id="taa:NMY3_01793"/>
<sequence>MYVTNSGKEVDGYFVLQSLDNVVYDGLLLSD</sequence>
<protein>
    <submittedName>
        <fullName evidence="1">Uncharacterized protein</fullName>
    </submittedName>
</protein>
<accession>A0A654LZX4</accession>
<keyword evidence="2" id="KW-1185">Reference proteome</keyword>